<evidence type="ECO:0000259" key="1">
    <source>
        <dbReference type="PROSITE" id="PS51977"/>
    </source>
</evidence>
<proteinExistence type="predicted"/>
<dbReference type="KEGG" id="cdq:BOQ54_19070"/>
<organism evidence="2 3">
    <name type="scientific">Chelatococcus daeguensis</name>
    <dbReference type="NCBI Taxonomy" id="444444"/>
    <lineage>
        <taxon>Bacteria</taxon>
        <taxon>Pseudomonadati</taxon>
        <taxon>Pseudomonadota</taxon>
        <taxon>Alphaproteobacteria</taxon>
        <taxon>Hyphomicrobiales</taxon>
        <taxon>Chelatococcaceae</taxon>
        <taxon>Chelatococcus</taxon>
    </lineage>
</organism>
<dbReference type="Gene3D" id="2.20.140.10">
    <property type="entry name" value="WGR domain"/>
    <property type="match status" value="1"/>
</dbReference>
<sequence>MMIVLHRIDPRRNMARFYALSIERNLLGEWSLVRNYGRIGRRGVFRLDICGSRADAYAAARRLAQRKALKGYVPA</sequence>
<dbReference type="InterPro" id="IPR036930">
    <property type="entry name" value="WGR_dom_sf"/>
</dbReference>
<dbReference type="SMART" id="SM00773">
    <property type="entry name" value="WGR"/>
    <property type="match status" value="1"/>
</dbReference>
<dbReference type="EMBL" id="CP018096">
    <property type="protein sequence ID" value="APF39579.1"/>
    <property type="molecule type" value="Genomic_DNA"/>
</dbReference>
<evidence type="ECO:0000313" key="2">
    <source>
        <dbReference type="EMBL" id="APF39579.1"/>
    </source>
</evidence>
<dbReference type="SUPFAM" id="SSF142921">
    <property type="entry name" value="WGR domain-like"/>
    <property type="match status" value="1"/>
</dbReference>
<keyword evidence="2" id="KW-0614">Plasmid</keyword>
<evidence type="ECO:0000313" key="3">
    <source>
        <dbReference type="Proteomes" id="UP000182703"/>
    </source>
</evidence>
<accession>A0AAC9JWE9</accession>
<feature type="domain" description="WGR" evidence="1">
    <location>
        <begin position="1"/>
        <end position="75"/>
    </location>
</feature>
<dbReference type="CDD" id="cd07996">
    <property type="entry name" value="WGR_MMR_like"/>
    <property type="match status" value="1"/>
</dbReference>
<dbReference type="Pfam" id="PF05406">
    <property type="entry name" value="WGR"/>
    <property type="match status" value="1"/>
</dbReference>
<reference evidence="2 3" key="1">
    <citation type="submission" date="2016-11" db="EMBL/GenBank/DDBJ databases">
        <title>Complete genome sequence of the aerobically denitrifying bacterium Chelatococcus daeguensis TAD1.</title>
        <authorList>
            <person name="Yang Y."/>
            <person name="Huang S."/>
            <person name="Lin E."/>
        </authorList>
    </citation>
    <scope>NUCLEOTIDE SEQUENCE [LARGE SCALE GENOMIC DNA]</scope>
    <source>
        <strain evidence="2 3">TAD1</strain>
        <plasmid evidence="3">ptad1</plasmid>
    </source>
</reference>
<gene>
    <name evidence="2" type="ORF">BOQ54_19070</name>
</gene>
<keyword evidence="3" id="KW-1185">Reference proteome</keyword>
<geneLocation type="plasmid" evidence="3">
    <name>ptad1</name>
</geneLocation>
<dbReference type="InterPro" id="IPR008893">
    <property type="entry name" value="WGR_domain"/>
</dbReference>
<name>A0AAC9JWE9_9HYPH</name>
<dbReference type="Proteomes" id="UP000182703">
    <property type="component" value="Plasmid pTAD1"/>
</dbReference>
<dbReference type="InterPro" id="IPR049809">
    <property type="entry name" value="YehF/YfeS-like_WGR"/>
</dbReference>
<protein>
    <recommendedName>
        <fullName evidence="1">WGR domain-containing protein</fullName>
    </recommendedName>
</protein>
<dbReference type="AlphaFoldDB" id="A0AAC9JWE9"/>
<dbReference type="PROSITE" id="PS51977">
    <property type="entry name" value="WGR"/>
    <property type="match status" value="1"/>
</dbReference>